<evidence type="ECO:0000313" key="11">
    <source>
        <dbReference type="Proteomes" id="UP000729701"/>
    </source>
</evidence>
<dbReference type="GO" id="GO:0051213">
    <property type="term" value="F:dioxygenase activity"/>
    <property type="evidence" value="ECO:0007669"/>
    <property type="project" value="UniProtKB-KW"/>
</dbReference>
<gene>
    <name evidence="10" type="ORF">KME60_15735</name>
</gene>
<keyword evidence="3" id="KW-0227">DNA damage</keyword>
<dbReference type="InterPro" id="IPR027450">
    <property type="entry name" value="AlkB-like"/>
</dbReference>
<keyword evidence="7" id="KW-0408">Iron</keyword>
<evidence type="ECO:0000256" key="4">
    <source>
        <dbReference type="ARBA" id="ARBA00022842"/>
    </source>
</evidence>
<dbReference type="Gene3D" id="2.60.120.590">
    <property type="entry name" value="Alpha-ketoglutarate-dependent dioxygenase AlkB-like"/>
    <property type="match status" value="1"/>
</dbReference>
<dbReference type="GO" id="GO:0006307">
    <property type="term" value="P:DNA alkylation repair"/>
    <property type="evidence" value="ECO:0007669"/>
    <property type="project" value="InterPro"/>
</dbReference>
<evidence type="ECO:0000256" key="2">
    <source>
        <dbReference type="ARBA" id="ARBA00022723"/>
    </source>
</evidence>
<evidence type="ECO:0000256" key="8">
    <source>
        <dbReference type="ARBA" id="ARBA00023204"/>
    </source>
</evidence>
<accession>A0A951QPM2</accession>
<dbReference type="Pfam" id="PF13532">
    <property type="entry name" value="2OG-FeII_Oxy_2"/>
    <property type="match status" value="1"/>
</dbReference>
<keyword evidence="8" id="KW-0234">DNA repair</keyword>
<dbReference type="EMBL" id="JAHHGZ010000015">
    <property type="protein sequence ID" value="MBW4668828.1"/>
    <property type="molecule type" value="Genomic_DNA"/>
</dbReference>
<evidence type="ECO:0000256" key="7">
    <source>
        <dbReference type="ARBA" id="ARBA00023004"/>
    </source>
</evidence>
<feature type="domain" description="Fe2OG dioxygenase" evidence="9">
    <location>
        <begin position="124"/>
        <end position="222"/>
    </location>
</feature>
<sequence>MKKKSTTDDIQGDLFSGFGSVIDESIKSMEKEVLSMPDADVILRSNFFNQQESYEFFQALFNEIKWRQDKVKMYGKELNLPRKTAWYGDRDKPYTFSGIHLEPEPWTPMLLEIKEKIEDIAEVKFNSVLLNLYRDGNDGISWHTDAESELGTNPVIASVSFGGARRFMFRHKQNKDLKTEVELTDGSFLMMAGTTQHFWQHQIPKTSKKVHPRINLTFRVITHSR</sequence>
<comment type="caution">
    <text evidence="10">The sequence shown here is derived from an EMBL/GenBank/DDBJ whole genome shotgun (WGS) entry which is preliminary data.</text>
</comment>
<dbReference type="PANTHER" id="PTHR31212">
    <property type="entry name" value="ALPHA-KETOGLUTARATE-DEPENDENT DIOXYGENASE ALKB HOMOLOG 3"/>
    <property type="match status" value="1"/>
</dbReference>
<dbReference type="GO" id="GO:0016787">
    <property type="term" value="F:hydrolase activity"/>
    <property type="evidence" value="ECO:0007669"/>
    <property type="project" value="UniProtKB-ARBA"/>
</dbReference>
<evidence type="ECO:0000313" key="10">
    <source>
        <dbReference type="EMBL" id="MBW4668828.1"/>
    </source>
</evidence>
<evidence type="ECO:0000256" key="3">
    <source>
        <dbReference type="ARBA" id="ARBA00022763"/>
    </source>
</evidence>
<dbReference type="Proteomes" id="UP000729701">
    <property type="component" value="Unassembled WGS sequence"/>
</dbReference>
<protein>
    <submittedName>
        <fullName evidence="10">Alpha-ketoglutarate-dependent dioxygenase AlkB</fullName>
    </submittedName>
</protein>
<keyword evidence="5 10" id="KW-0223">Dioxygenase</keyword>
<evidence type="ECO:0000259" key="9">
    <source>
        <dbReference type="PROSITE" id="PS51471"/>
    </source>
</evidence>
<dbReference type="SUPFAM" id="SSF51197">
    <property type="entry name" value="Clavaminate synthase-like"/>
    <property type="match status" value="1"/>
</dbReference>
<dbReference type="GO" id="GO:0032451">
    <property type="term" value="F:demethylase activity"/>
    <property type="evidence" value="ECO:0007669"/>
    <property type="project" value="UniProtKB-ARBA"/>
</dbReference>
<keyword evidence="2" id="KW-0479">Metal-binding</keyword>
<keyword evidence="4" id="KW-0460">Magnesium</keyword>
<dbReference type="InterPro" id="IPR037151">
    <property type="entry name" value="AlkB-like_sf"/>
</dbReference>
<dbReference type="InterPro" id="IPR032854">
    <property type="entry name" value="ALKBH3"/>
</dbReference>
<evidence type="ECO:0000256" key="1">
    <source>
        <dbReference type="ARBA" id="ARBA00001954"/>
    </source>
</evidence>
<dbReference type="GO" id="GO:0046872">
    <property type="term" value="F:metal ion binding"/>
    <property type="evidence" value="ECO:0007669"/>
    <property type="project" value="UniProtKB-KW"/>
</dbReference>
<dbReference type="InterPro" id="IPR005123">
    <property type="entry name" value="Oxoglu/Fe-dep_dioxygenase_dom"/>
</dbReference>
<reference evidence="10" key="2">
    <citation type="journal article" date="2022" name="Microbiol. Resour. Announc.">
        <title>Metagenome Sequencing to Explore Phylogenomics of Terrestrial Cyanobacteria.</title>
        <authorList>
            <person name="Ward R.D."/>
            <person name="Stajich J.E."/>
            <person name="Johansen J.R."/>
            <person name="Huntemann M."/>
            <person name="Clum A."/>
            <person name="Foster B."/>
            <person name="Foster B."/>
            <person name="Roux S."/>
            <person name="Palaniappan K."/>
            <person name="Varghese N."/>
            <person name="Mukherjee S."/>
            <person name="Reddy T.B.K."/>
            <person name="Daum C."/>
            <person name="Copeland A."/>
            <person name="Chen I.A."/>
            <person name="Ivanova N.N."/>
            <person name="Kyrpides N.C."/>
            <person name="Shapiro N."/>
            <person name="Eloe-Fadrosh E.A."/>
            <person name="Pietrasiak N."/>
        </authorList>
    </citation>
    <scope>NUCLEOTIDE SEQUENCE</scope>
    <source>
        <strain evidence="10">GSE-NOS-MK-12-04C</strain>
    </source>
</reference>
<evidence type="ECO:0000256" key="5">
    <source>
        <dbReference type="ARBA" id="ARBA00022964"/>
    </source>
</evidence>
<proteinExistence type="predicted"/>
<dbReference type="GO" id="GO:0140097">
    <property type="term" value="F:catalytic activity, acting on DNA"/>
    <property type="evidence" value="ECO:0007669"/>
    <property type="project" value="UniProtKB-ARBA"/>
</dbReference>
<dbReference type="FunFam" id="2.60.120.590:FF:000004">
    <property type="entry name" value="DNA oxidative demethylase ALKBH2"/>
    <property type="match status" value="1"/>
</dbReference>
<dbReference type="PANTHER" id="PTHR31212:SF4">
    <property type="entry name" value="ALPHA-KETOGLUTARATE-DEPENDENT DIOXYGENASE ALKB HOMOLOG 3"/>
    <property type="match status" value="1"/>
</dbReference>
<keyword evidence="6" id="KW-0560">Oxidoreductase</keyword>
<organism evidence="10 11">
    <name type="scientific">Cyanomargarita calcarea GSE-NOS-MK-12-04C</name>
    <dbReference type="NCBI Taxonomy" id="2839659"/>
    <lineage>
        <taxon>Bacteria</taxon>
        <taxon>Bacillati</taxon>
        <taxon>Cyanobacteriota</taxon>
        <taxon>Cyanophyceae</taxon>
        <taxon>Nostocales</taxon>
        <taxon>Cyanomargaritaceae</taxon>
        <taxon>Cyanomargarita</taxon>
    </lineage>
</organism>
<dbReference type="PROSITE" id="PS51471">
    <property type="entry name" value="FE2OG_OXY"/>
    <property type="match status" value="1"/>
</dbReference>
<dbReference type="AlphaFoldDB" id="A0A951QPM2"/>
<name>A0A951QPM2_9CYAN</name>
<comment type="cofactor">
    <cofactor evidence="1">
        <name>Fe(2+)</name>
        <dbReference type="ChEBI" id="CHEBI:29033"/>
    </cofactor>
</comment>
<evidence type="ECO:0000256" key="6">
    <source>
        <dbReference type="ARBA" id="ARBA00023002"/>
    </source>
</evidence>
<dbReference type="GO" id="GO:0016705">
    <property type="term" value="F:oxidoreductase activity, acting on paired donors, with incorporation or reduction of molecular oxygen"/>
    <property type="evidence" value="ECO:0007669"/>
    <property type="project" value="UniProtKB-ARBA"/>
</dbReference>
<reference evidence="10" key="1">
    <citation type="submission" date="2021-05" db="EMBL/GenBank/DDBJ databases">
        <authorList>
            <person name="Pietrasiak N."/>
            <person name="Ward R."/>
            <person name="Stajich J.E."/>
            <person name="Kurbessoian T."/>
        </authorList>
    </citation>
    <scope>NUCLEOTIDE SEQUENCE</scope>
    <source>
        <strain evidence="10">GSE-NOS-MK-12-04C</strain>
    </source>
</reference>